<dbReference type="Proteomes" id="UP000235162">
    <property type="component" value="Unassembled WGS sequence"/>
</dbReference>
<evidence type="ECO:0000313" key="1">
    <source>
        <dbReference type="EMBL" id="PLW84802.1"/>
    </source>
</evidence>
<accession>A0AAP8MBZ4</accession>
<dbReference type="EMBL" id="PKUR01000005">
    <property type="protein sequence ID" value="PLW84802.1"/>
    <property type="molecule type" value="Genomic_DNA"/>
</dbReference>
<name>A0AAP8MBZ4_9GAMM</name>
<keyword evidence="2" id="KW-1185">Reference proteome</keyword>
<reference evidence="1 2" key="1">
    <citation type="submission" date="2018-01" db="EMBL/GenBank/DDBJ databases">
        <title>The draft genome sequence of Halioglobus japonicus S1-36.</title>
        <authorList>
            <person name="Du Z.-J."/>
            <person name="Shi M.-J."/>
        </authorList>
    </citation>
    <scope>NUCLEOTIDE SEQUENCE [LARGE SCALE GENOMIC DNA]</scope>
    <source>
        <strain evidence="1 2">S1-36</strain>
    </source>
</reference>
<evidence type="ECO:0000313" key="2">
    <source>
        <dbReference type="Proteomes" id="UP000235162"/>
    </source>
</evidence>
<organism evidence="1 2">
    <name type="scientific">Halioglobus japonicus</name>
    <dbReference type="NCBI Taxonomy" id="930805"/>
    <lineage>
        <taxon>Bacteria</taxon>
        <taxon>Pseudomonadati</taxon>
        <taxon>Pseudomonadota</taxon>
        <taxon>Gammaproteobacteria</taxon>
        <taxon>Cellvibrionales</taxon>
        <taxon>Halieaceae</taxon>
        <taxon>Halioglobus</taxon>
    </lineage>
</organism>
<dbReference type="AlphaFoldDB" id="A0AAP8MBZ4"/>
<dbReference type="KEGG" id="hja:BST95_00460"/>
<proteinExistence type="predicted"/>
<gene>
    <name evidence="1" type="ORF">C0029_17535</name>
</gene>
<comment type="caution">
    <text evidence="1">The sequence shown here is derived from an EMBL/GenBank/DDBJ whole genome shotgun (WGS) entry which is preliminary data.</text>
</comment>
<sequence length="173" mass="18620">MYITQWVQLFPPQLLQFAQTQVEMIMSRFFLTICMPLVFTTTAWAVPMGDAEAVAAVMQLERDGRPAYELVNLLVDDGRSVEDATVLVVRVGNETTRAAATLAGMCLAGRLEEFAGSVGNAVYAIAPEDDAVVNTISTFSFEKCETFLKGLPYPQGVGAPEPRGPGVPVSPSS</sequence>
<protein>
    <submittedName>
        <fullName evidence="1">Uncharacterized protein</fullName>
    </submittedName>
</protein>